<feature type="transmembrane region" description="Helical" evidence="11">
    <location>
        <begin position="409"/>
        <end position="427"/>
    </location>
</feature>
<dbReference type="SMART" id="SM00116">
    <property type="entry name" value="CBS"/>
    <property type="match status" value="2"/>
</dbReference>
<keyword evidence="4 11" id="KW-1133">Transmembrane helix</keyword>
<evidence type="ECO:0000313" key="13">
    <source>
        <dbReference type="EMBL" id="AFV10687.1"/>
    </source>
</evidence>
<feature type="domain" description="CBS" evidence="12">
    <location>
        <begin position="464"/>
        <end position="522"/>
    </location>
</feature>
<proteinExistence type="predicted"/>
<dbReference type="CDD" id="cd00400">
    <property type="entry name" value="Voltage_gated_ClC"/>
    <property type="match status" value="1"/>
</dbReference>
<dbReference type="EMBL" id="CP003732">
    <property type="protein sequence ID" value="AFV10687.1"/>
    <property type="molecule type" value="Genomic_DNA"/>
</dbReference>
<feature type="transmembrane region" description="Helical" evidence="11">
    <location>
        <begin position="75"/>
        <end position="96"/>
    </location>
</feature>
<dbReference type="GO" id="GO:0034707">
    <property type="term" value="C:chloride channel complex"/>
    <property type="evidence" value="ECO:0007669"/>
    <property type="project" value="UniProtKB-KW"/>
</dbReference>
<dbReference type="eggNOG" id="COG0038">
    <property type="taxonomic scope" value="Bacteria"/>
</dbReference>
<evidence type="ECO:0000256" key="7">
    <source>
        <dbReference type="ARBA" id="ARBA00023173"/>
    </source>
</evidence>
<dbReference type="AlphaFoldDB" id="K4LF15"/>
<reference evidence="13 14" key="1">
    <citation type="journal article" date="2012" name="BMC Genomics">
        <title>Genome-guided analysis of physiological and morphological traits of the fermentative acetate oxidizer Thermacetogenium phaeum.</title>
        <authorList>
            <person name="Oehler D."/>
            <person name="Poehlein A."/>
            <person name="Leimbach A."/>
            <person name="Muller N."/>
            <person name="Daniel R."/>
            <person name="Gottschalk G."/>
            <person name="Schink B."/>
        </authorList>
    </citation>
    <scope>NUCLEOTIDE SEQUENCE [LARGE SCALE GENOMIC DNA]</scope>
    <source>
        <strain evidence="14">ATCC BAA-254 / DSM 26808 / PB</strain>
    </source>
</reference>
<organism evidence="13 14">
    <name type="scientific">Thermacetogenium phaeum (strain ATCC BAA-254 / DSM 26808 / PB)</name>
    <dbReference type="NCBI Taxonomy" id="1089553"/>
    <lineage>
        <taxon>Bacteria</taxon>
        <taxon>Bacillati</taxon>
        <taxon>Bacillota</taxon>
        <taxon>Clostridia</taxon>
        <taxon>Thermoanaerobacterales</taxon>
        <taxon>Thermoanaerobacteraceae</taxon>
        <taxon>Thermacetogenium</taxon>
    </lineage>
</organism>
<evidence type="ECO:0000256" key="1">
    <source>
        <dbReference type="ARBA" id="ARBA00004141"/>
    </source>
</evidence>
<evidence type="ECO:0000256" key="4">
    <source>
        <dbReference type="ARBA" id="ARBA00022989"/>
    </source>
</evidence>
<keyword evidence="2" id="KW-0813">Transport</keyword>
<keyword evidence="9" id="KW-0407">Ion channel</keyword>
<name>K4LF15_THEPS</name>
<dbReference type="PANTHER" id="PTHR43427:SF6">
    <property type="entry name" value="CHLORIDE CHANNEL PROTEIN CLC-E"/>
    <property type="match status" value="1"/>
</dbReference>
<dbReference type="Pfam" id="PF00654">
    <property type="entry name" value="Voltage_CLC"/>
    <property type="match status" value="1"/>
</dbReference>
<keyword evidence="6 11" id="KW-0472">Membrane</keyword>
<dbReference type="eggNOG" id="COG0517">
    <property type="taxonomic scope" value="Bacteria"/>
</dbReference>
<feature type="transmembrane region" description="Helical" evidence="11">
    <location>
        <begin position="205"/>
        <end position="226"/>
    </location>
</feature>
<keyword evidence="7" id="KW-0869">Chloride channel</keyword>
<feature type="transmembrane region" description="Helical" evidence="11">
    <location>
        <begin position="170"/>
        <end position="193"/>
    </location>
</feature>
<dbReference type="PANTHER" id="PTHR43427">
    <property type="entry name" value="CHLORIDE CHANNEL PROTEIN CLC-E"/>
    <property type="match status" value="1"/>
</dbReference>
<feature type="transmembrane region" description="Helical" evidence="11">
    <location>
        <begin position="285"/>
        <end position="309"/>
    </location>
</feature>
<feature type="transmembrane region" description="Helical" evidence="11">
    <location>
        <begin position="20"/>
        <end position="41"/>
    </location>
</feature>
<dbReference type="Gene3D" id="1.10.3080.10">
    <property type="entry name" value="Clc chloride channel"/>
    <property type="match status" value="1"/>
</dbReference>
<dbReference type="InterPro" id="IPR001807">
    <property type="entry name" value="ClC"/>
</dbReference>
<accession>K4LF15</accession>
<dbReference type="PROSITE" id="PS51371">
    <property type="entry name" value="CBS"/>
    <property type="match status" value="2"/>
</dbReference>
<gene>
    <name evidence="13" type="primary">clcB</name>
    <name evidence="13" type="ordered locus">Tph_c04440</name>
</gene>
<dbReference type="InterPro" id="IPR050368">
    <property type="entry name" value="ClC-type_chloride_channel"/>
</dbReference>
<evidence type="ECO:0000256" key="9">
    <source>
        <dbReference type="ARBA" id="ARBA00023303"/>
    </source>
</evidence>
<dbReference type="PRINTS" id="PR00762">
    <property type="entry name" value="CLCHANNEL"/>
</dbReference>
<evidence type="ECO:0000256" key="5">
    <source>
        <dbReference type="ARBA" id="ARBA00023065"/>
    </source>
</evidence>
<evidence type="ECO:0000256" key="6">
    <source>
        <dbReference type="ARBA" id="ARBA00023136"/>
    </source>
</evidence>
<comment type="subcellular location">
    <subcellularLocation>
        <location evidence="1">Membrane</location>
        <topology evidence="1">Multi-pass membrane protein</topology>
    </subcellularLocation>
</comment>
<keyword evidence="3 11" id="KW-0812">Transmembrane</keyword>
<evidence type="ECO:0000256" key="8">
    <source>
        <dbReference type="ARBA" id="ARBA00023214"/>
    </source>
</evidence>
<feature type="transmembrane region" description="Helical" evidence="11">
    <location>
        <begin position="321"/>
        <end position="340"/>
    </location>
</feature>
<dbReference type="HOGENOM" id="CLU_015263_5_3_9"/>
<dbReference type="InterPro" id="IPR000644">
    <property type="entry name" value="CBS_dom"/>
</dbReference>
<keyword evidence="10" id="KW-0129">CBS domain</keyword>
<evidence type="ECO:0000259" key="12">
    <source>
        <dbReference type="PROSITE" id="PS51371"/>
    </source>
</evidence>
<dbReference type="InterPro" id="IPR046342">
    <property type="entry name" value="CBS_dom_sf"/>
</dbReference>
<dbReference type="Pfam" id="PF00571">
    <property type="entry name" value="CBS"/>
    <property type="match status" value="2"/>
</dbReference>
<evidence type="ECO:0000256" key="11">
    <source>
        <dbReference type="SAM" id="Phobius"/>
    </source>
</evidence>
<protein>
    <submittedName>
        <fullName evidence="13">Voltage gated chloride channel</fullName>
    </submittedName>
</protein>
<dbReference type="SUPFAM" id="SSF81340">
    <property type="entry name" value="Clc chloride channel"/>
    <property type="match status" value="1"/>
</dbReference>
<evidence type="ECO:0000313" key="14">
    <source>
        <dbReference type="Proteomes" id="UP000000467"/>
    </source>
</evidence>
<evidence type="ECO:0000256" key="2">
    <source>
        <dbReference type="ARBA" id="ARBA00022448"/>
    </source>
</evidence>
<dbReference type="KEGG" id="tpz:Tph_c04440"/>
<evidence type="ECO:0000256" key="3">
    <source>
        <dbReference type="ARBA" id="ARBA00022692"/>
    </source>
</evidence>
<dbReference type="RefSeq" id="WP_015049605.1">
    <property type="nucleotide sequence ID" value="NC_018870.1"/>
</dbReference>
<dbReference type="SUPFAM" id="SSF54631">
    <property type="entry name" value="CBS-domain pair"/>
    <property type="match status" value="1"/>
</dbReference>
<dbReference type="InterPro" id="IPR014743">
    <property type="entry name" value="Cl-channel_core"/>
</dbReference>
<keyword evidence="5" id="KW-0406">Ion transport</keyword>
<feature type="domain" description="CBS" evidence="12">
    <location>
        <begin position="529"/>
        <end position="584"/>
    </location>
</feature>
<dbReference type="Proteomes" id="UP000000467">
    <property type="component" value="Chromosome"/>
</dbReference>
<dbReference type="Gene3D" id="3.10.580.10">
    <property type="entry name" value="CBS-domain"/>
    <property type="match status" value="2"/>
</dbReference>
<sequence>MMLVKIKNLDLHLDYLRKWLLIATAIGVVAGVGAIAFYEAIHWSTYLFLQLGVGYTPPAPLGEGKLVVTGISRRWMIPVVTTLGGLLSGLIVFRFAPEAEGHGTDAAIEAFHYKDGIIRARVPLIKVIASAITIGSGGSAGREGPTAQIAAGFGSLMGQLLRLNTDDRRIALATGIGAGIGAIFKAPLGGALLSTEILYLEGFEIQALVPSFIASLIGYTIFASYAGYTPVFGWMSQQVSFHPITLLYYSLLGVLGGLIGILYVRTFYATRNYFRELNMPKWLKPAVGGLLAGIIGLFLPQVLGMGYGWLQLGMLNNPLPLTITLLLIFAKILSTSLSIGSGGSGGVFAPGLFIGGMLGTGLWQLLHRVVAYVPASPAPFIVVGMMALFGAVARAPLAVMFMVGEMTGGYALLVPAMIAVGIAYVLVGNNTIYESQVPTPADSPAHRFDCYFPQLEKVMVKEVMSTDIPVVTPRDSVKYCWEILKRRKLNDLAVVGGKNNAQLVGVVAKEDIVRLPLQQWQTTLVGQVMSAPPVVVAPEVTLDRALTLMADNDIAFLPVLAEGKLVGMVTRSRIIRHYLLAVQRVSA</sequence>
<feature type="transmembrane region" description="Helical" evidence="11">
    <location>
        <begin position="378"/>
        <end position="397"/>
    </location>
</feature>
<keyword evidence="8" id="KW-0868">Chloride</keyword>
<feature type="transmembrane region" description="Helical" evidence="11">
    <location>
        <begin position="347"/>
        <end position="366"/>
    </location>
</feature>
<evidence type="ECO:0000256" key="10">
    <source>
        <dbReference type="PROSITE-ProRule" id="PRU00703"/>
    </source>
</evidence>
<feature type="transmembrane region" description="Helical" evidence="11">
    <location>
        <begin position="246"/>
        <end position="264"/>
    </location>
</feature>
<dbReference type="FunFam" id="1.10.3080.10:FF:000018">
    <property type="entry name" value="Chloride transporter, ClC family"/>
    <property type="match status" value="1"/>
</dbReference>
<keyword evidence="14" id="KW-1185">Reference proteome</keyword>
<dbReference type="GO" id="GO:0005254">
    <property type="term" value="F:chloride channel activity"/>
    <property type="evidence" value="ECO:0007669"/>
    <property type="project" value="UniProtKB-KW"/>
</dbReference>
<dbReference type="STRING" id="1089553.Tph_c04440"/>